<keyword evidence="2 11" id="KW-0813">Transport</keyword>
<keyword evidence="17" id="KW-1185">Reference proteome</keyword>
<feature type="chain" id="PRO_5046871020" evidence="13">
    <location>
        <begin position="27"/>
        <end position="773"/>
    </location>
</feature>
<evidence type="ECO:0000259" key="15">
    <source>
        <dbReference type="Pfam" id="PF07715"/>
    </source>
</evidence>
<dbReference type="PANTHER" id="PTHR32552:SF81">
    <property type="entry name" value="TONB-DEPENDENT OUTER MEMBRANE RECEPTOR"/>
    <property type="match status" value="1"/>
</dbReference>
<feature type="domain" description="TonB-dependent receptor plug" evidence="15">
    <location>
        <begin position="56"/>
        <end position="165"/>
    </location>
</feature>
<evidence type="ECO:0000256" key="6">
    <source>
        <dbReference type="ARBA" id="ARBA00023004"/>
    </source>
</evidence>
<dbReference type="InterPro" id="IPR039426">
    <property type="entry name" value="TonB-dep_rcpt-like"/>
</dbReference>
<keyword evidence="3 11" id="KW-1134">Transmembrane beta strand</keyword>
<dbReference type="Pfam" id="PF07715">
    <property type="entry name" value="Plug"/>
    <property type="match status" value="1"/>
</dbReference>
<keyword evidence="7" id="KW-0406">Ion transport</keyword>
<evidence type="ECO:0000256" key="7">
    <source>
        <dbReference type="ARBA" id="ARBA00023065"/>
    </source>
</evidence>
<evidence type="ECO:0000313" key="16">
    <source>
        <dbReference type="EMBL" id="MFC4315009.1"/>
    </source>
</evidence>
<dbReference type="Pfam" id="PF00593">
    <property type="entry name" value="TonB_dep_Rec_b-barrel"/>
    <property type="match status" value="1"/>
</dbReference>
<dbReference type="Gene3D" id="2.40.170.20">
    <property type="entry name" value="TonB-dependent receptor, beta-barrel domain"/>
    <property type="match status" value="1"/>
</dbReference>
<reference evidence="17" key="1">
    <citation type="journal article" date="2019" name="Int. J. Syst. Evol. Microbiol.">
        <title>The Global Catalogue of Microorganisms (GCM) 10K type strain sequencing project: providing services to taxonomists for standard genome sequencing and annotation.</title>
        <authorList>
            <consortium name="The Broad Institute Genomics Platform"/>
            <consortium name="The Broad Institute Genome Sequencing Center for Infectious Disease"/>
            <person name="Wu L."/>
            <person name="Ma J."/>
        </authorList>
    </citation>
    <scope>NUCLEOTIDE SEQUENCE [LARGE SCALE GENOMIC DNA]</scope>
    <source>
        <strain evidence="17">CGMCC 1.10759</strain>
    </source>
</reference>
<keyword evidence="13" id="KW-0732">Signal</keyword>
<evidence type="ECO:0000259" key="14">
    <source>
        <dbReference type="Pfam" id="PF00593"/>
    </source>
</evidence>
<keyword evidence="10 11" id="KW-0998">Cell outer membrane</keyword>
<keyword evidence="5 11" id="KW-0812">Transmembrane</keyword>
<dbReference type="PROSITE" id="PS52016">
    <property type="entry name" value="TONB_DEPENDENT_REC_3"/>
    <property type="match status" value="1"/>
</dbReference>
<evidence type="ECO:0000256" key="1">
    <source>
        <dbReference type="ARBA" id="ARBA00004571"/>
    </source>
</evidence>
<evidence type="ECO:0000256" key="8">
    <source>
        <dbReference type="ARBA" id="ARBA00023077"/>
    </source>
</evidence>
<dbReference type="RefSeq" id="WP_380606638.1">
    <property type="nucleotide sequence ID" value="NZ_JBHSDU010000015.1"/>
</dbReference>
<comment type="subcellular location">
    <subcellularLocation>
        <location evidence="1 11">Cell outer membrane</location>
        <topology evidence="1 11">Multi-pass membrane protein</topology>
    </subcellularLocation>
</comment>
<comment type="caution">
    <text evidence="16">The sequence shown here is derived from an EMBL/GenBank/DDBJ whole genome shotgun (WGS) entry which is preliminary data.</text>
</comment>
<dbReference type="SUPFAM" id="SSF56935">
    <property type="entry name" value="Porins"/>
    <property type="match status" value="1"/>
</dbReference>
<keyword evidence="8 12" id="KW-0798">TonB box</keyword>
<keyword evidence="6" id="KW-0408">Iron</keyword>
<accession>A0ABV8T873</accession>
<organism evidence="16 17">
    <name type="scientific">Steroidobacter flavus</name>
    <dbReference type="NCBI Taxonomy" id="1842136"/>
    <lineage>
        <taxon>Bacteria</taxon>
        <taxon>Pseudomonadati</taxon>
        <taxon>Pseudomonadota</taxon>
        <taxon>Gammaproteobacteria</taxon>
        <taxon>Steroidobacterales</taxon>
        <taxon>Steroidobacteraceae</taxon>
        <taxon>Steroidobacter</taxon>
    </lineage>
</organism>
<keyword evidence="9 11" id="KW-0472">Membrane</keyword>
<dbReference type="InterPro" id="IPR000531">
    <property type="entry name" value="Beta-barrel_TonB"/>
</dbReference>
<sequence length="773" mass="83318">MTIESGYKRIGGSLAVMLAMAGTAVAQESNVANTNQSAGAHTEEIIVTAQRRAQNLQEVPVAVTAVTAEALEAARVENIADVQQISPSISFDTSNSAANSANIRIRGIGTVGNSRAFEGAVGVFIDGVYRTRAGQALQNWLDIDGLQVLRGPQGTLFGKNTSAGALLINSTKPTLSNFDSNFELTYGNYDTLLARGVVNIPFGDRAAARVGVLWSDADGFIENPNTGDSYNERKPRAAKAQLLVEPSDSLTLRLIADYSEEKSNCCYGQVDDVDGPLQPFINLLTQARGLRPPSADFDDYEQVLSNDTQQDLTDKGVVLQADLELGGGNSLHSVTAYRSWKIQQDGMDADFTGANILTINESFRTDFFSQELTYNGKLASADYVVGAYFADEDIDATHQLLWGNQAQAFFDVLFQAQAGLPPGTSAAPTGLWSDAILPASSRSYAAFTHWSIGLSDPLKLIVGARYSREDKTGAFKRFYFTPLPNAAFRLLNVQPGPEYSAKQENDAVTGTLGLQYQFTPDVMGYVSYSRGFKAGGVNIDNTAAGTRANNPAEVPGARPLDPRYKPEYVDGYEVGLKTEYADGRARSNFAAFYDEMKDLQVAQFLGTQFTIVNAPEATVYGLEVENSFSLSDALTLGVDATWLAEAEFGEAASILNLSGRDFAQAPDLAANVSLNLDQPLSNSLSLTGRIAGTYSGDQYTNTSNDLQRDAQTEVNLSVGLKASDNSWSVTAWCQNCSDERYVTQHFNSPLQGTDSNGYVSAPLTYGITLRMSF</sequence>
<evidence type="ECO:0000256" key="3">
    <source>
        <dbReference type="ARBA" id="ARBA00022452"/>
    </source>
</evidence>
<keyword evidence="4" id="KW-0410">Iron transport</keyword>
<name>A0ABV8T873_9GAMM</name>
<proteinExistence type="inferred from homology"/>
<evidence type="ECO:0000313" key="17">
    <source>
        <dbReference type="Proteomes" id="UP001595904"/>
    </source>
</evidence>
<dbReference type="Proteomes" id="UP001595904">
    <property type="component" value="Unassembled WGS sequence"/>
</dbReference>
<evidence type="ECO:0000256" key="10">
    <source>
        <dbReference type="ARBA" id="ARBA00023237"/>
    </source>
</evidence>
<evidence type="ECO:0000256" key="12">
    <source>
        <dbReference type="RuleBase" id="RU003357"/>
    </source>
</evidence>
<evidence type="ECO:0000256" key="13">
    <source>
        <dbReference type="SAM" id="SignalP"/>
    </source>
</evidence>
<dbReference type="PANTHER" id="PTHR32552">
    <property type="entry name" value="FERRICHROME IRON RECEPTOR-RELATED"/>
    <property type="match status" value="1"/>
</dbReference>
<evidence type="ECO:0000256" key="5">
    <source>
        <dbReference type="ARBA" id="ARBA00022692"/>
    </source>
</evidence>
<feature type="domain" description="TonB-dependent receptor-like beta-barrel" evidence="14">
    <location>
        <begin position="289"/>
        <end position="735"/>
    </location>
</feature>
<dbReference type="InterPro" id="IPR036942">
    <property type="entry name" value="Beta-barrel_TonB_sf"/>
</dbReference>
<evidence type="ECO:0000256" key="11">
    <source>
        <dbReference type="PROSITE-ProRule" id="PRU01360"/>
    </source>
</evidence>
<gene>
    <name evidence="16" type="ORF">ACFPN2_38480</name>
</gene>
<feature type="signal peptide" evidence="13">
    <location>
        <begin position="1"/>
        <end position="26"/>
    </location>
</feature>
<comment type="similarity">
    <text evidence="11 12">Belongs to the TonB-dependent receptor family.</text>
</comment>
<evidence type="ECO:0000256" key="2">
    <source>
        <dbReference type="ARBA" id="ARBA00022448"/>
    </source>
</evidence>
<evidence type="ECO:0000256" key="9">
    <source>
        <dbReference type="ARBA" id="ARBA00023136"/>
    </source>
</evidence>
<evidence type="ECO:0000256" key="4">
    <source>
        <dbReference type="ARBA" id="ARBA00022496"/>
    </source>
</evidence>
<keyword evidence="16" id="KW-0675">Receptor</keyword>
<dbReference type="EMBL" id="JBHSDU010000015">
    <property type="protein sequence ID" value="MFC4315009.1"/>
    <property type="molecule type" value="Genomic_DNA"/>
</dbReference>
<dbReference type="InterPro" id="IPR012910">
    <property type="entry name" value="Plug_dom"/>
</dbReference>
<protein>
    <submittedName>
        <fullName evidence="16">TonB-dependent receptor</fullName>
    </submittedName>
</protein>